<gene>
    <name evidence="2" type="ORF">SD72_07895</name>
</gene>
<sequence>MTAALDHIVIASPDLTALVEWFAERTGVTAQPGGRHPTGTQNALVALTIDGRRGPQYIELIGPYTDAAAGALPEKFGISELSGPAVQAFAVHPSDIAVAVERARTVGWPTGPVEGLSRHTPEGELLEWRLTKGEPGVPDRYDVPFLIDWGATPQPGETTVPSLELLDFARLESSVERVDALRGEYAEVGVSGIDVRLAERAGFALTVRTAAGDVVEFLPA</sequence>
<dbReference type="PANTHER" id="PTHR40265:SF1">
    <property type="entry name" value="GLYOXALASE-LIKE DOMAIN-CONTAINING PROTEIN"/>
    <property type="match status" value="1"/>
</dbReference>
<accession>A0A0D0HYJ7</accession>
<proteinExistence type="predicted"/>
<dbReference type="Pfam" id="PF13468">
    <property type="entry name" value="Glyoxalase_3"/>
    <property type="match status" value="1"/>
</dbReference>
<dbReference type="InterPro" id="IPR037523">
    <property type="entry name" value="VOC_core"/>
</dbReference>
<dbReference type="Proteomes" id="UP000032120">
    <property type="component" value="Unassembled WGS sequence"/>
</dbReference>
<comment type="caution">
    <text evidence="2">The sequence shown here is derived from an EMBL/GenBank/DDBJ whole genome shotgun (WGS) entry which is preliminary data.</text>
</comment>
<dbReference type="OrthoDB" id="3227561at2"/>
<dbReference type="InterPro" id="IPR025870">
    <property type="entry name" value="Glyoxalase-like_dom"/>
</dbReference>
<dbReference type="PANTHER" id="PTHR40265">
    <property type="entry name" value="BLL2707 PROTEIN"/>
    <property type="match status" value="1"/>
</dbReference>
<evidence type="ECO:0000313" key="3">
    <source>
        <dbReference type="Proteomes" id="UP000032120"/>
    </source>
</evidence>
<dbReference type="AlphaFoldDB" id="A0A0D0HYJ7"/>
<name>A0A0D0HYJ7_9MICO</name>
<reference evidence="2 3" key="1">
    <citation type="submission" date="2015-01" db="EMBL/GenBank/DDBJ databases">
        <title>Draft genome sequence of Leucobacter komagatae strain VKM ST2845.</title>
        <authorList>
            <person name="Karlyshev A.V."/>
            <person name="Kudryashova E.B."/>
        </authorList>
    </citation>
    <scope>NUCLEOTIDE SEQUENCE [LARGE SCALE GENOMIC DNA]</scope>
    <source>
        <strain evidence="2 3">VKM ST2845</strain>
    </source>
</reference>
<evidence type="ECO:0000313" key="2">
    <source>
        <dbReference type="EMBL" id="KIP52671.1"/>
    </source>
</evidence>
<dbReference type="PROSITE" id="PS51819">
    <property type="entry name" value="VOC"/>
    <property type="match status" value="1"/>
</dbReference>
<protein>
    <recommendedName>
        <fullName evidence="1">VOC domain-containing protein</fullName>
    </recommendedName>
</protein>
<dbReference type="RefSeq" id="WP_042543901.1">
    <property type="nucleotide sequence ID" value="NZ_JXSQ01000008.1"/>
</dbReference>
<feature type="domain" description="VOC" evidence="1">
    <location>
        <begin position="4"/>
        <end position="148"/>
    </location>
</feature>
<dbReference type="EMBL" id="JXSQ01000008">
    <property type="protein sequence ID" value="KIP52671.1"/>
    <property type="molecule type" value="Genomic_DNA"/>
</dbReference>
<evidence type="ECO:0000259" key="1">
    <source>
        <dbReference type="PROSITE" id="PS51819"/>
    </source>
</evidence>
<dbReference type="SUPFAM" id="SSF54593">
    <property type="entry name" value="Glyoxalase/Bleomycin resistance protein/Dihydroxybiphenyl dioxygenase"/>
    <property type="match status" value="1"/>
</dbReference>
<organism evidence="2 3">
    <name type="scientific">Leucobacter komagatae</name>
    <dbReference type="NCBI Taxonomy" id="55969"/>
    <lineage>
        <taxon>Bacteria</taxon>
        <taxon>Bacillati</taxon>
        <taxon>Actinomycetota</taxon>
        <taxon>Actinomycetes</taxon>
        <taxon>Micrococcales</taxon>
        <taxon>Microbacteriaceae</taxon>
        <taxon>Leucobacter</taxon>
    </lineage>
</organism>
<dbReference type="Gene3D" id="3.10.180.10">
    <property type="entry name" value="2,3-Dihydroxybiphenyl 1,2-Dioxygenase, domain 1"/>
    <property type="match status" value="1"/>
</dbReference>
<keyword evidence="3" id="KW-1185">Reference proteome</keyword>
<dbReference type="InterPro" id="IPR029068">
    <property type="entry name" value="Glyas_Bleomycin-R_OHBP_Dase"/>
</dbReference>